<evidence type="ECO:0000313" key="2">
    <source>
        <dbReference type="Proteomes" id="UP001308005"/>
    </source>
</evidence>
<dbReference type="InterPro" id="IPR011990">
    <property type="entry name" value="TPR-like_helical_dom_sf"/>
</dbReference>
<protein>
    <recommendedName>
        <fullName evidence="3">Tetratricopeptide repeat protein</fullName>
    </recommendedName>
</protein>
<dbReference type="SUPFAM" id="SSF48452">
    <property type="entry name" value="TPR-like"/>
    <property type="match status" value="1"/>
</dbReference>
<dbReference type="Proteomes" id="UP001308005">
    <property type="component" value="Unassembled WGS sequence"/>
</dbReference>
<dbReference type="RefSeq" id="WP_324694904.1">
    <property type="nucleotide sequence ID" value="NZ_JAYMYJ010000094.1"/>
</dbReference>
<name>A0ABU6CX47_9GAMM</name>
<comment type="caution">
    <text evidence="1">The sequence shown here is derived from an EMBL/GenBank/DDBJ whole genome shotgun (WGS) entry which is preliminary data.</text>
</comment>
<organism evidence="1 2">
    <name type="scientific">Candidatus Thiothrix phosphatis</name>
    <dbReference type="NCBI Taxonomy" id="3112415"/>
    <lineage>
        <taxon>Bacteria</taxon>
        <taxon>Pseudomonadati</taxon>
        <taxon>Pseudomonadota</taxon>
        <taxon>Gammaproteobacteria</taxon>
        <taxon>Thiotrichales</taxon>
        <taxon>Thiotrichaceae</taxon>
        <taxon>Thiothrix</taxon>
    </lineage>
</organism>
<gene>
    <name evidence="1" type="ORF">VSS37_10245</name>
</gene>
<dbReference type="EMBL" id="JAYMYJ010000094">
    <property type="protein sequence ID" value="MEB4591359.1"/>
    <property type="molecule type" value="Genomic_DNA"/>
</dbReference>
<reference evidence="2" key="1">
    <citation type="submission" date="2023-07" db="EMBL/GenBank/DDBJ databases">
        <title>The carbon used by Thiothrix.</title>
        <authorList>
            <person name="Chen L."/>
        </authorList>
    </citation>
    <scope>NUCLEOTIDE SEQUENCE [LARGE SCALE GENOMIC DNA]</scope>
</reference>
<proteinExistence type="predicted"/>
<evidence type="ECO:0000313" key="1">
    <source>
        <dbReference type="EMBL" id="MEB4591359.1"/>
    </source>
</evidence>
<evidence type="ECO:0008006" key="3">
    <source>
        <dbReference type="Google" id="ProtNLM"/>
    </source>
</evidence>
<keyword evidence="2" id="KW-1185">Reference proteome</keyword>
<accession>A0ABU6CX47</accession>
<feature type="non-terminal residue" evidence="1">
    <location>
        <position position="1"/>
    </location>
</feature>
<dbReference type="Gene3D" id="1.25.40.10">
    <property type="entry name" value="Tetratricopeptide repeat domain"/>
    <property type="match status" value="1"/>
</dbReference>
<sequence>DQAIELYQQEQAKLGLANVLLMQGILLLSENQPEQALSVYAQALPLYQAEQDPTGLAYTLAEIIRCQQRLGHLEELEQLAVAALQAASASNTPPVVQYVLRALYEACDEDEAKLQAFLTALEASSTA</sequence>